<comment type="caution">
    <text evidence="12">The sequence shown here is derived from an EMBL/GenBank/DDBJ whole genome shotgun (WGS) entry which is preliminary data.</text>
</comment>
<evidence type="ECO:0000256" key="6">
    <source>
        <dbReference type="ARBA" id="ARBA00022840"/>
    </source>
</evidence>
<evidence type="ECO:0000256" key="4">
    <source>
        <dbReference type="ARBA" id="ARBA00022741"/>
    </source>
</evidence>
<dbReference type="Pfam" id="PF23493">
    <property type="entry name" value="CysS_C"/>
    <property type="match status" value="1"/>
</dbReference>
<dbReference type="Pfam" id="PF01406">
    <property type="entry name" value="tRNA-synt_1e"/>
    <property type="match status" value="1"/>
</dbReference>
<dbReference type="NCBIfam" id="TIGR00435">
    <property type="entry name" value="cysS"/>
    <property type="match status" value="1"/>
</dbReference>
<sequence>MSLQFHNQLTHRVDTFTPQIEGKVSLYTCGPTVYNYLHVGNWTAYIYWDTLIRVLQANGLRVERVMNITDVGHLVSDADEGEDKLEKGARREGKTAWDIASFYTDDFIKGMARLHLLTPQHIIKATSYITEQLELVRTLQKKGFTYQIDDGIYFDTSKFPSYGHFAGLDLDAQKAGARVEFNPQKKNPVDFALWKFTPQGETRDMEWETPIDLLEPIVADGLEYEQANKKMGFPGWHLECSAMAMTLLGKTLDIHTGGIDHIPVHHTNEIAQSEAATGVTFAHYWLHNNHLKVNGTKISKSLGNGYTLNGLGEKGYSPLDFRLFVLQRHYRSEGNFTFENLESAKNRLHNWRNSAALRHQTHDRLRDDDEKSTDDESVSLYASSQALIEAISNDLDTPAACAIIDEAFRKIDGINLEDIHQHALTSFIETVDNLLGLALFDTSKDISDDIKRLIIERERAREKKDWQAADRLRDQIEKSGVTVRDTAHGSIWEYVA</sequence>
<protein>
    <recommendedName>
        <fullName evidence="9">Cysteine--tRNA ligase</fullName>
        <ecNumber evidence="9">6.1.1.16</ecNumber>
    </recommendedName>
    <alternativeName>
        <fullName evidence="9">Cysteinyl-tRNA synthetase</fullName>
        <shortName evidence="9">CysRS</shortName>
    </alternativeName>
</protein>
<keyword evidence="9" id="KW-0963">Cytoplasm</keyword>
<proteinExistence type="inferred from homology"/>
<dbReference type="InterPro" id="IPR056411">
    <property type="entry name" value="CysS_C"/>
</dbReference>
<keyword evidence="6 9" id="KW-0067">ATP-binding</keyword>
<keyword evidence="8 9" id="KW-0030">Aminoacyl-tRNA synthetase</keyword>
<dbReference type="InterPro" id="IPR009080">
    <property type="entry name" value="tRNAsynth_Ia_anticodon-bd"/>
</dbReference>
<dbReference type="EMBL" id="SCKX01000001">
    <property type="protein sequence ID" value="RWZ78694.1"/>
    <property type="molecule type" value="Genomic_DNA"/>
</dbReference>
<keyword evidence="13" id="KW-1185">Reference proteome</keyword>
<dbReference type="PANTHER" id="PTHR10890">
    <property type="entry name" value="CYSTEINYL-TRNA SYNTHETASE"/>
    <property type="match status" value="1"/>
</dbReference>
<feature type="domain" description="tRNA synthetases class I catalytic" evidence="10">
    <location>
        <begin position="17"/>
        <end position="345"/>
    </location>
</feature>
<dbReference type="Gene3D" id="1.20.120.1910">
    <property type="entry name" value="Cysteine-tRNA ligase, C-terminal anti-codon recognition domain"/>
    <property type="match status" value="1"/>
</dbReference>
<evidence type="ECO:0000256" key="5">
    <source>
        <dbReference type="ARBA" id="ARBA00022833"/>
    </source>
</evidence>
<keyword evidence="3 9" id="KW-0479">Metal-binding</keyword>
<dbReference type="PRINTS" id="PR00983">
    <property type="entry name" value="TRNASYNTHCYS"/>
</dbReference>
<dbReference type="GO" id="GO:0006423">
    <property type="term" value="P:cysteinyl-tRNA aminoacylation"/>
    <property type="evidence" value="ECO:0007669"/>
    <property type="project" value="UniProtKB-UniRule"/>
</dbReference>
<comment type="cofactor">
    <cofactor evidence="9">
        <name>Zn(2+)</name>
        <dbReference type="ChEBI" id="CHEBI:29105"/>
    </cofactor>
    <text evidence="9">Binds 1 zinc ion per subunit.</text>
</comment>
<evidence type="ECO:0000259" key="10">
    <source>
        <dbReference type="Pfam" id="PF01406"/>
    </source>
</evidence>
<name>A0A4Q0AHU4_9BACT</name>
<comment type="caution">
    <text evidence="9">Lacks conserved residue(s) required for the propagation of feature annotation.</text>
</comment>
<dbReference type="GO" id="GO:0005524">
    <property type="term" value="F:ATP binding"/>
    <property type="evidence" value="ECO:0007669"/>
    <property type="project" value="UniProtKB-UniRule"/>
</dbReference>
<evidence type="ECO:0000256" key="1">
    <source>
        <dbReference type="ARBA" id="ARBA00011245"/>
    </source>
</evidence>
<dbReference type="HAMAP" id="MF_00041">
    <property type="entry name" value="Cys_tRNA_synth"/>
    <property type="match status" value="1"/>
</dbReference>
<evidence type="ECO:0000313" key="12">
    <source>
        <dbReference type="EMBL" id="RWZ78694.1"/>
    </source>
</evidence>
<keyword evidence="4 9" id="KW-0547">Nucleotide-binding</keyword>
<dbReference type="GO" id="GO:0005829">
    <property type="term" value="C:cytosol"/>
    <property type="evidence" value="ECO:0007669"/>
    <property type="project" value="TreeGrafter"/>
</dbReference>
<keyword evidence="5 9" id="KW-0862">Zinc</keyword>
<feature type="binding site" evidence="9">
    <location>
        <position position="29"/>
    </location>
    <ligand>
        <name>Zn(2+)</name>
        <dbReference type="ChEBI" id="CHEBI:29105"/>
    </ligand>
</feature>
<evidence type="ECO:0000256" key="2">
    <source>
        <dbReference type="ARBA" id="ARBA00022598"/>
    </source>
</evidence>
<keyword evidence="2 9" id="KW-0436">Ligase</keyword>
<dbReference type="GO" id="GO:0008270">
    <property type="term" value="F:zinc ion binding"/>
    <property type="evidence" value="ECO:0007669"/>
    <property type="project" value="UniProtKB-UniRule"/>
</dbReference>
<feature type="binding site" evidence="9">
    <location>
        <position position="265"/>
    </location>
    <ligand>
        <name>Zn(2+)</name>
        <dbReference type="ChEBI" id="CHEBI:29105"/>
    </ligand>
</feature>
<dbReference type="PANTHER" id="PTHR10890:SF3">
    <property type="entry name" value="CYSTEINE--TRNA LIGASE, CYTOPLASMIC"/>
    <property type="match status" value="1"/>
</dbReference>
<feature type="binding site" evidence="9">
    <location>
        <position position="269"/>
    </location>
    <ligand>
        <name>Zn(2+)</name>
        <dbReference type="ChEBI" id="CHEBI:29105"/>
    </ligand>
</feature>
<dbReference type="EC" id="6.1.1.16" evidence="9"/>
<dbReference type="Proteomes" id="UP000289257">
    <property type="component" value="Unassembled WGS sequence"/>
</dbReference>
<dbReference type="InterPro" id="IPR014729">
    <property type="entry name" value="Rossmann-like_a/b/a_fold"/>
</dbReference>
<feature type="domain" description="Cysteinyl-tRNA ligase anticodon binding" evidence="11">
    <location>
        <begin position="445"/>
        <end position="488"/>
    </location>
</feature>
<dbReference type="InterPro" id="IPR032678">
    <property type="entry name" value="tRNA-synt_1_cat_dom"/>
</dbReference>
<comment type="subcellular location">
    <subcellularLocation>
        <location evidence="9">Cytoplasm</location>
    </subcellularLocation>
</comment>
<dbReference type="AlphaFoldDB" id="A0A4Q0AHU4"/>
<comment type="catalytic activity">
    <reaction evidence="9">
        <text>tRNA(Cys) + L-cysteine + ATP = L-cysteinyl-tRNA(Cys) + AMP + diphosphate</text>
        <dbReference type="Rhea" id="RHEA:17773"/>
        <dbReference type="Rhea" id="RHEA-COMP:9661"/>
        <dbReference type="Rhea" id="RHEA-COMP:9679"/>
        <dbReference type="ChEBI" id="CHEBI:30616"/>
        <dbReference type="ChEBI" id="CHEBI:33019"/>
        <dbReference type="ChEBI" id="CHEBI:35235"/>
        <dbReference type="ChEBI" id="CHEBI:78442"/>
        <dbReference type="ChEBI" id="CHEBI:78517"/>
        <dbReference type="ChEBI" id="CHEBI:456215"/>
        <dbReference type="EC" id="6.1.1.16"/>
    </reaction>
</comment>
<keyword evidence="7 9" id="KW-0648">Protein biosynthesis</keyword>
<dbReference type="InterPro" id="IPR015803">
    <property type="entry name" value="Cys-tRNA-ligase"/>
</dbReference>
<evidence type="ECO:0000256" key="8">
    <source>
        <dbReference type="ARBA" id="ARBA00023146"/>
    </source>
</evidence>
<dbReference type="Gene3D" id="3.40.50.620">
    <property type="entry name" value="HUPs"/>
    <property type="match status" value="1"/>
</dbReference>
<evidence type="ECO:0000256" key="9">
    <source>
        <dbReference type="HAMAP-Rule" id="MF_00041"/>
    </source>
</evidence>
<dbReference type="InterPro" id="IPR024909">
    <property type="entry name" value="Cys-tRNA/MSH_ligase"/>
</dbReference>
<evidence type="ECO:0000313" key="13">
    <source>
        <dbReference type="Proteomes" id="UP000289257"/>
    </source>
</evidence>
<evidence type="ECO:0000256" key="7">
    <source>
        <dbReference type="ARBA" id="ARBA00022917"/>
    </source>
</evidence>
<feature type="short sequence motif" description="'HIGH' region" evidence="9">
    <location>
        <begin position="31"/>
        <end position="41"/>
    </location>
</feature>
<evidence type="ECO:0000256" key="3">
    <source>
        <dbReference type="ARBA" id="ARBA00022723"/>
    </source>
</evidence>
<accession>A0A4Q0AHU4</accession>
<reference evidence="12" key="1">
    <citation type="submission" date="2019-01" db="EMBL/GenBank/DDBJ databases">
        <title>Genomic signatures and co-occurrence patterns of the ultra-small Saccharimodia (Patescibacteria phylum) suggest a symbiotic lifestyle.</title>
        <authorList>
            <person name="Lemos L."/>
            <person name="Medeiros J."/>
            <person name="Andreote F."/>
            <person name="Fernandes G."/>
            <person name="Varani A."/>
            <person name="Oliveira G."/>
            <person name="Pylro V."/>
        </authorList>
    </citation>
    <scope>NUCLEOTIDE SEQUENCE [LARGE SCALE GENOMIC DNA]</scope>
    <source>
        <strain evidence="12">AMD02</strain>
    </source>
</reference>
<dbReference type="SUPFAM" id="SSF47323">
    <property type="entry name" value="Anticodon-binding domain of a subclass of class I aminoacyl-tRNA synthetases"/>
    <property type="match status" value="1"/>
</dbReference>
<dbReference type="GO" id="GO:0004817">
    <property type="term" value="F:cysteine-tRNA ligase activity"/>
    <property type="evidence" value="ECO:0007669"/>
    <property type="project" value="UniProtKB-UniRule"/>
</dbReference>
<comment type="subunit">
    <text evidence="1 9">Monomer.</text>
</comment>
<feature type="binding site" evidence="9">
    <location>
        <position position="300"/>
    </location>
    <ligand>
        <name>ATP</name>
        <dbReference type="ChEBI" id="CHEBI:30616"/>
    </ligand>
</feature>
<comment type="similarity">
    <text evidence="9">Belongs to the class-I aminoacyl-tRNA synthetase family.</text>
</comment>
<dbReference type="SUPFAM" id="SSF52374">
    <property type="entry name" value="Nucleotidylyl transferase"/>
    <property type="match status" value="1"/>
</dbReference>
<organism evidence="12 13">
    <name type="scientific">Candidatus Microsaccharimonas sossegonensis</name>
    <dbReference type="NCBI Taxonomy" id="2506948"/>
    <lineage>
        <taxon>Bacteria</taxon>
        <taxon>Candidatus Saccharimonadota</taxon>
        <taxon>Candidatus Saccharimonadia</taxon>
        <taxon>Candidatus Saccharimonadales</taxon>
        <taxon>Candidatus Saccharimonadaceae</taxon>
        <taxon>Candidatus Microsaccharimonas</taxon>
    </lineage>
</organism>
<feature type="binding site" evidence="9">
    <location>
        <position position="240"/>
    </location>
    <ligand>
        <name>Zn(2+)</name>
        <dbReference type="ChEBI" id="CHEBI:29105"/>
    </ligand>
</feature>
<gene>
    <name evidence="9" type="primary">cysS</name>
    <name evidence="12" type="ORF">EOT05_03020</name>
</gene>
<evidence type="ECO:0000259" key="11">
    <source>
        <dbReference type="Pfam" id="PF23493"/>
    </source>
</evidence>